<evidence type="ECO:0000256" key="7">
    <source>
        <dbReference type="SAM" id="MobiDB-lite"/>
    </source>
</evidence>
<gene>
    <name evidence="8" type="ORF">EC501_05695</name>
</gene>
<evidence type="ECO:0000256" key="1">
    <source>
        <dbReference type="ARBA" id="ARBA00007039"/>
    </source>
</evidence>
<accession>A0A3M8HDC0</accession>
<dbReference type="GO" id="GO:0004252">
    <property type="term" value="F:serine-type endopeptidase activity"/>
    <property type="evidence" value="ECO:0007669"/>
    <property type="project" value="InterPro"/>
</dbReference>
<keyword evidence="9" id="KW-1185">Reference proteome</keyword>
<dbReference type="PRINTS" id="PR00127">
    <property type="entry name" value="CLPPROTEASEP"/>
</dbReference>
<dbReference type="InterPro" id="IPR029045">
    <property type="entry name" value="ClpP/crotonase-like_dom_sf"/>
</dbReference>
<evidence type="ECO:0000256" key="4">
    <source>
        <dbReference type="ARBA" id="ARBA00022801"/>
    </source>
</evidence>
<proteinExistence type="inferred from homology"/>
<feature type="compositionally biased region" description="Acidic residues" evidence="7">
    <location>
        <begin position="182"/>
        <end position="194"/>
    </location>
</feature>
<name>A0A3M8HDC0_9BACI</name>
<dbReference type="AlphaFoldDB" id="A0A3M8HDC0"/>
<dbReference type="GO" id="GO:0006515">
    <property type="term" value="P:protein quality control for misfolded or incompletely synthesized proteins"/>
    <property type="evidence" value="ECO:0007669"/>
    <property type="project" value="TreeGrafter"/>
</dbReference>
<dbReference type="Proteomes" id="UP000279909">
    <property type="component" value="Unassembled WGS sequence"/>
</dbReference>
<protein>
    <recommendedName>
        <fullName evidence="6">ATP-dependent Clp protease proteolytic subunit</fullName>
    </recommendedName>
</protein>
<dbReference type="GO" id="GO:0004176">
    <property type="term" value="F:ATP-dependent peptidase activity"/>
    <property type="evidence" value="ECO:0007669"/>
    <property type="project" value="InterPro"/>
</dbReference>
<keyword evidence="4" id="KW-0378">Hydrolase</keyword>
<dbReference type="Pfam" id="PF00574">
    <property type="entry name" value="CLP_protease"/>
    <property type="match status" value="1"/>
</dbReference>
<keyword evidence="5" id="KW-0720">Serine protease</keyword>
<organism evidence="8 9">
    <name type="scientific">Lysinibacillus halotolerans</name>
    <dbReference type="NCBI Taxonomy" id="1368476"/>
    <lineage>
        <taxon>Bacteria</taxon>
        <taxon>Bacillati</taxon>
        <taxon>Bacillota</taxon>
        <taxon>Bacilli</taxon>
        <taxon>Bacillales</taxon>
        <taxon>Bacillaceae</taxon>
        <taxon>Lysinibacillus</taxon>
    </lineage>
</organism>
<comment type="similarity">
    <text evidence="1 6">Belongs to the peptidase S14 family.</text>
</comment>
<sequence length="228" mass="25440">MTNQFEATASENVAKLIIYGDIGESWWDDNSTSANDVENALKNIDADEIHVHINSLGGDVFDGITIYNLLKNHDAKVIIHIDGVAASAASLIAMSGDEVIMNTGSMIMIHEASTWVWGTKTDIQKTLNALEGIDKSIANIYMTRFKGEKEDVEKLIVAETWFTDEEAVEVGFADSVGNTTQSEEEEEEEEELDPLEVKNSILAKFRNKKPEQNEKQNILNKFKRNSNE</sequence>
<dbReference type="PANTHER" id="PTHR10381:SF70">
    <property type="entry name" value="ATP-DEPENDENT CLP PROTEASE PROTEOLYTIC SUBUNIT"/>
    <property type="match status" value="1"/>
</dbReference>
<evidence type="ECO:0000256" key="6">
    <source>
        <dbReference type="RuleBase" id="RU003567"/>
    </source>
</evidence>
<dbReference type="NCBIfam" id="NF045542">
    <property type="entry name" value="Clp_rel_HeadMat"/>
    <property type="match status" value="1"/>
</dbReference>
<dbReference type="InterPro" id="IPR023562">
    <property type="entry name" value="ClpP/TepA"/>
</dbReference>
<dbReference type="OrthoDB" id="9806592at2"/>
<dbReference type="InterPro" id="IPR001907">
    <property type="entry name" value="ClpP"/>
</dbReference>
<feature type="region of interest" description="Disordered" evidence="7">
    <location>
        <begin position="206"/>
        <end position="228"/>
    </location>
</feature>
<feature type="region of interest" description="Disordered" evidence="7">
    <location>
        <begin position="177"/>
        <end position="196"/>
    </location>
</feature>
<evidence type="ECO:0000313" key="8">
    <source>
        <dbReference type="EMBL" id="RND00269.1"/>
    </source>
</evidence>
<dbReference type="SUPFAM" id="SSF52096">
    <property type="entry name" value="ClpP/crotonase"/>
    <property type="match status" value="1"/>
</dbReference>
<reference evidence="8 9" key="1">
    <citation type="journal article" date="2014" name="Int. J. Syst. Evol. Microbiol.">
        <title>Lysinibacillus halotolerans sp. nov., isolated from saline-alkaline soil.</title>
        <authorList>
            <person name="Kong D."/>
            <person name="Wang Y."/>
            <person name="Zhao B."/>
            <person name="Li Y."/>
            <person name="Song J."/>
            <person name="Zhai Y."/>
            <person name="Zhang C."/>
            <person name="Wang H."/>
            <person name="Chen X."/>
            <person name="Zhao B."/>
            <person name="Ruan Z."/>
        </authorList>
    </citation>
    <scope>NUCLEOTIDE SEQUENCE [LARGE SCALE GENOMIC DNA]</scope>
    <source>
        <strain evidence="8 9">MCCC 1A12703</strain>
    </source>
</reference>
<dbReference type="EMBL" id="RHLQ01000009">
    <property type="protein sequence ID" value="RND00269.1"/>
    <property type="molecule type" value="Genomic_DNA"/>
</dbReference>
<dbReference type="Gene3D" id="3.90.226.10">
    <property type="entry name" value="2-enoyl-CoA Hydratase, Chain A, domain 1"/>
    <property type="match status" value="1"/>
</dbReference>
<comment type="caution">
    <text evidence="8">The sequence shown here is derived from an EMBL/GenBank/DDBJ whole genome shotgun (WGS) entry which is preliminary data.</text>
</comment>
<dbReference type="GO" id="GO:0009368">
    <property type="term" value="C:endopeptidase Clp complex"/>
    <property type="evidence" value="ECO:0007669"/>
    <property type="project" value="TreeGrafter"/>
</dbReference>
<dbReference type="CDD" id="cd07016">
    <property type="entry name" value="S14_ClpP_1"/>
    <property type="match status" value="1"/>
</dbReference>
<keyword evidence="3 8" id="KW-0645">Protease</keyword>
<dbReference type="PANTHER" id="PTHR10381">
    <property type="entry name" value="ATP-DEPENDENT CLP PROTEASE PROTEOLYTIC SUBUNIT"/>
    <property type="match status" value="1"/>
</dbReference>
<evidence type="ECO:0000256" key="2">
    <source>
        <dbReference type="ARBA" id="ARBA00022490"/>
    </source>
</evidence>
<evidence type="ECO:0000256" key="5">
    <source>
        <dbReference type="ARBA" id="ARBA00022825"/>
    </source>
</evidence>
<keyword evidence="2" id="KW-0963">Cytoplasm</keyword>
<evidence type="ECO:0000313" key="9">
    <source>
        <dbReference type="Proteomes" id="UP000279909"/>
    </source>
</evidence>
<evidence type="ECO:0000256" key="3">
    <source>
        <dbReference type="ARBA" id="ARBA00022670"/>
    </source>
</evidence>
<dbReference type="GO" id="GO:0051117">
    <property type="term" value="F:ATPase binding"/>
    <property type="evidence" value="ECO:0007669"/>
    <property type="project" value="TreeGrafter"/>
</dbReference>